<dbReference type="Gene3D" id="3.80.10.10">
    <property type="entry name" value="Ribonuclease Inhibitor"/>
    <property type="match status" value="1"/>
</dbReference>
<keyword evidence="4" id="KW-1185">Reference proteome</keyword>
<dbReference type="AlphaFoldDB" id="A0A3Q3A6J6"/>
<reference evidence="3" key="1">
    <citation type="submission" date="2025-08" db="UniProtKB">
        <authorList>
            <consortium name="Ensembl"/>
        </authorList>
    </citation>
    <scope>IDENTIFICATION</scope>
</reference>
<organism evidence="3 4">
    <name type="scientific">Kryptolebias marmoratus</name>
    <name type="common">Mangrove killifish</name>
    <name type="synonym">Rivulus marmoratus</name>
    <dbReference type="NCBI Taxonomy" id="37003"/>
    <lineage>
        <taxon>Eukaryota</taxon>
        <taxon>Metazoa</taxon>
        <taxon>Chordata</taxon>
        <taxon>Craniata</taxon>
        <taxon>Vertebrata</taxon>
        <taxon>Euteleostomi</taxon>
        <taxon>Actinopterygii</taxon>
        <taxon>Neopterygii</taxon>
        <taxon>Teleostei</taxon>
        <taxon>Neoteleostei</taxon>
        <taxon>Acanthomorphata</taxon>
        <taxon>Ovalentaria</taxon>
        <taxon>Atherinomorphae</taxon>
        <taxon>Cyprinodontiformes</taxon>
        <taxon>Rivulidae</taxon>
        <taxon>Kryptolebias</taxon>
    </lineage>
</organism>
<evidence type="ECO:0008006" key="5">
    <source>
        <dbReference type="Google" id="ProtNLM"/>
    </source>
</evidence>
<keyword evidence="2" id="KW-0677">Repeat</keyword>
<proteinExistence type="predicted"/>
<dbReference type="OMA" id="CTTCIVP"/>
<dbReference type="InterPro" id="IPR051261">
    <property type="entry name" value="NLR"/>
</dbReference>
<dbReference type="Pfam" id="PF13516">
    <property type="entry name" value="LRR_6"/>
    <property type="match status" value="1"/>
</dbReference>
<dbReference type="Ensembl" id="ENSKMAT00000006602.1">
    <property type="protein sequence ID" value="ENSKMAP00000006494.1"/>
    <property type="gene ID" value="ENSKMAG00000004936.1"/>
</dbReference>
<evidence type="ECO:0000256" key="2">
    <source>
        <dbReference type="ARBA" id="ARBA00022737"/>
    </source>
</evidence>
<dbReference type="InterPro" id="IPR032675">
    <property type="entry name" value="LRR_dom_sf"/>
</dbReference>
<evidence type="ECO:0000256" key="1">
    <source>
        <dbReference type="ARBA" id="ARBA00022614"/>
    </source>
</evidence>
<evidence type="ECO:0000313" key="4">
    <source>
        <dbReference type="Proteomes" id="UP000264800"/>
    </source>
</evidence>
<dbReference type="Proteomes" id="UP000264800">
    <property type="component" value="Unplaced"/>
</dbReference>
<dbReference type="GeneTree" id="ENSGT00940000177511"/>
<reference evidence="3" key="2">
    <citation type="submission" date="2025-09" db="UniProtKB">
        <authorList>
            <consortium name="Ensembl"/>
        </authorList>
    </citation>
    <scope>IDENTIFICATION</scope>
</reference>
<protein>
    <recommendedName>
        <fullName evidence="5">NACHT LRR and PYD domain-containing protein</fullName>
    </recommendedName>
</protein>
<dbReference type="SUPFAM" id="SSF52047">
    <property type="entry name" value="RNI-like"/>
    <property type="match status" value="1"/>
</dbReference>
<dbReference type="InterPro" id="IPR001611">
    <property type="entry name" value="Leu-rich_rpt"/>
</dbReference>
<evidence type="ECO:0000313" key="3">
    <source>
        <dbReference type="Ensembl" id="ENSKMAP00000006494.1"/>
    </source>
</evidence>
<sequence>MCPDRLSDCGLSETQCEVVASALKSNPSHLTELNLSSNNLQDSGCQTAEASY</sequence>
<accession>A0A3Q3A6J6</accession>
<keyword evidence="1" id="KW-0433">Leucine-rich repeat</keyword>
<name>A0A3Q3A6J6_KRYMA</name>
<dbReference type="PANTHER" id="PTHR24106">
    <property type="entry name" value="NACHT, LRR AND CARD DOMAINS-CONTAINING"/>
    <property type="match status" value="1"/>
</dbReference>